<dbReference type="InterPro" id="IPR001279">
    <property type="entry name" value="Metallo-B-lactamas"/>
</dbReference>
<protein>
    <submittedName>
        <fullName evidence="7">Lactamase</fullName>
    </submittedName>
</protein>
<dbReference type="InterPro" id="IPR036866">
    <property type="entry name" value="RibonucZ/Hydroxyglut_hydro"/>
</dbReference>
<dbReference type="CDD" id="cd07722">
    <property type="entry name" value="LACTB2-like_MBL-fold"/>
    <property type="match status" value="1"/>
</dbReference>
<name>A0A5M3N2N0_CONPW</name>
<accession>A0A5M3N2N0</accession>
<organism evidence="7 8">
    <name type="scientific">Coniophora puteana (strain RWD-64-598)</name>
    <name type="common">Brown rot fungus</name>
    <dbReference type="NCBI Taxonomy" id="741705"/>
    <lineage>
        <taxon>Eukaryota</taxon>
        <taxon>Fungi</taxon>
        <taxon>Dikarya</taxon>
        <taxon>Basidiomycota</taxon>
        <taxon>Agaricomycotina</taxon>
        <taxon>Agaricomycetes</taxon>
        <taxon>Agaricomycetidae</taxon>
        <taxon>Boletales</taxon>
        <taxon>Coniophorineae</taxon>
        <taxon>Coniophoraceae</taxon>
        <taxon>Coniophora</taxon>
    </lineage>
</organism>
<evidence type="ECO:0000256" key="4">
    <source>
        <dbReference type="ARBA" id="ARBA00022833"/>
    </source>
</evidence>
<evidence type="ECO:0000256" key="3">
    <source>
        <dbReference type="ARBA" id="ARBA00022801"/>
    </source>
</evidence>
<evidence type="ECO:0000259" key="6">
    <source>
        <dbReference type="SMART" id="SM00849"/>
    </source>
</evidence>
<dbReference type="GeneID" id="19211892"/>
<dbReference type="SUPFAM" id="SSF56281">
    <property type="entry name" value="Metallo-hydrolase/oxidoreductase"/>
    <property type="match status" value="1"/>
</dbReference>
<dbReference type="InterPro" id="IPR041516">
    <property type="entry name" value="LACTB2_WH"/>
</dbReference>
<dbReference type="Proteomes" id="UP000053558">
    <property type="component" value="Unassembled WGS sequence"/>
</dbReference>
<evidence type="ECO:0000313" key="7">
    <source>
        <dbReference type="EMBL" id="EIW85537.1"/>
    </source>
</evidence>
<dbReference type="Pfam" id="PF17778">
    <property type="entry name" value="WHD_BLACT"/>
    <property type="match status" value="1"/>
</dbReference>
<dbReference type="PANTHER" id="PTHR23131:SF0">
    <property type="entry name" value="ENDORIBONUCLEASE LACTB2"/>
    <property type="match status" value="1"/>
</dbReference>
<dbReference type="EMBL" id="JH711574">
    <property type="protein sequence ID" value="EIW85537.1"/>
    <property type="molecule type" value="Genomic_DNA"/>
</dbReference>
<reference evidence="8" key="1">
    <citation type="journal article" date="2012" name="Science">
        <title>The Paleozoic origin of enzymatic lignin decomposition reconstructed from 31 fungal genomes.</title>
        <authorList>
            <person name="Floudas D."/>
            <person name="Binder M."/>
            <person name="Riley R."/>
            <person name="Barry K."/>
            <person name="Blanchette R.A."/>
            <person name="Henrissat B."/>
            <person name="Martinez A.T."/>
            <person name="Otillar R."/>
            <person name="Spatafora J.W."/>
            <person name="Yadav J.S."/>
            <person name="Aerts A."/>
            <person name="Benoit I."/>
            <person name="Boyd A."/>
            <person name="Carlson A."/>
            <person name="Copeland A."/>
            <person name="Coutinho P.M."/>
            <person name="de Vries R.P."/>
            <person name="Ferreira P."/>
            <person name="Findley K."/>
            <person name="Foster B."/>
            <person name="Gaskell J."/>
            <person name="Glotzer D."/>
            <person name="Gorecki P."/>
            <person name="Heitman J."/>
            <person name="Hesse C."/>
            <person name="Hori C."/>
            <person name="Igarashi K."/>
            <person name="Jurgens J.A."/>
            <person name="Kallen N."/>
            <person name="Kersten P."/>
            <person name="Kohler A."/>
            <person name="Kuees U."/>
            <person name="Kumar T.K.A."/>
            <person name="Kuo A."/>
            <person name="LaButti K."/>
            <person name="Larrondo L.F."/>
            <person name="Lindquist E."/>
            <person name="Ling A."/>
            <person name="Lombard V."/>
            <person name="Lucas S."/>
            <person name="Lundell T."/>
            <person name="Martin R."/>
            <person name="McLaughlin D.J."/>
            <person name="Morgenstern I."/>
            <person name="Morin E."/>
            <person name="Murat C."/>
            <person name="Nagy L.G."/>
            <person name="Nolan M."/>
            <person name="Ohm R.A."/>
            <person name="Patyshakuliyeva A."/>
            <person name="Rokas A."/>
            <person name="Ruiz-Duenas F.J."/>
            <person name="Sabat G."/>
            <person name="Salamov A."/>
            <person name="Samejima M."/>
            <person name="Schmutz J."/>
            <person name="Slot J.C."/>
            <person name="St John F."/>
            <person name="Stenlid J."/>
            <person name="Sun H."/>
            <person name="Sun S."/>
            <person name="Syed K."/>
            <person name="Tsang A."/>
            <person name="Wiebenga A."/>
            <person name="Young D."/>
            <person name="Pisabarro A."/>
            <person name="Eastwood D.C."/>
            <person name="Martin F."/>
            <person name="Cullen D."/>
            <person name="Grigoriev I.V."/>
            <person name="Hibbett D.S."/>
        </authorList>
    </citation>
    <scope>NUCLEOTIDE SEQUENCE [LARGE SCALE GENOMIC DNA]</scope>
    <source>
        <strain evidence="8">RWD-64-598 SS2</strain>
    </source>
</reference>
<dbReference type="GO" id="GO:0044550">
    <property type="term" value="P:secondary metabolite biosynthetic process"/>
    <property type="evidence" value="ECO:0007669"/>
    <property type="project" value="TreeGrafter"/>
</dbReference>
<dbReference type="SMART" id="SM00849">
    <property type="entry name" value="Lactamase_B"/>
    <property type="match status" value="1"/>
</dbReference>
<dbReference type="KEGG" id="cput:CONPUDRAFT_98632"/>
<keyword evidence="2" id="KW-0479">Metal-binding</keyword>
<dbReference type="RefSeq" id="XP_007764992.1">
    <property type="nucleotide sequence ID" value="XM_007766802.1"/>
</dbReference>
<dbReference type="Gene3D" id="3.60.15.10">
    <property type="entry name" value="Ribonuclease Z/Hydroxyacylglutathione hydrolase-like"/>
    <property type="match status" value="1"/>
</dbReference>
<dbReference type="AlphaFoldDB" id="A0A5M3N2N0"/>
<dbReference type="InterPro" id="IPR050662">
    <property type="entry name" value="Sec-metab_biosynth-thioest"/>
</dbReference>
<dbReference type="InterPro" id="IPR047921">
    <property type="entry name" value="LACTB2-like_MBL-fold"/>
</dbReference>
<evidence type="ECO:0000256" key="5">
    <source>
        <dbReference type="SAM" id="MobiDB-lite"/>
    </source>
</evidence>
<keyword evidence="4" id="KW-0862">Zinc</keyword>
<feature type="domain" description="Metallo-beta-lactamase" evidence="6">
    <location>
        <begin position="26"/>
        <end position="251"/>
    </location>
</feature>
<dbReference type="PANTHER" id="PTHR23131">
    <property type="entry name" value="ENDORIBONUCLEASE LACTB2"/>
    <property type="match status" value="1"/>
</dbReference>
<dbReference type="Pfam" id="PF00753">
    <property type="entry name" value="Lactamase_B"/>
    <property type="match status" value="1"/>
</dbReference>
<evidence type="ECO:0000256" key="1">
    <source>
        <dbReference type="ARBA" id="ARBA00006759"/>
    </source>
</evidence>
<dbReference type="GO" id="GO:0046872">
    <property type="term" value="F:metal ion binding"/>
    <property type="evidence" value="ECO:0007669"/>
    <property type="project" value="UniProtKB-KW"/>
</dbReference>
<dbReference type="Gene3D" id="1.10.10.10">
    <property type="entry name" value="Winged helix-like DNA-binding domain superfamily/Winged helix DNA-binding domain"/>
    <property type="match status" value="1"/>
</dbReference>
<dbReference type="InterPro" id="IPR036388">
    <property type="entry name" value="WH-like_DNA-bd_sf"/>
</dbReference>
<feature type="region of interest" description="Disordered" evidence="5">
    <location>
        <begin position="145"/>
        <end position="170"/>
    </location>
</feature>
<dbReference type="OMA" id="PAPRIHK"/>
<dbReference type="OrthoDB" id="17458at2759"/>
<proteinExistence type="inferred from homology"/>
<evidence type="ECO:0000313" key="8">
    <source>
        <dbReference type="Proteomes" id="UP000053558"/>
    </source>
</evidence>
<evidence type="ECO:0000256" key="2">
    <source>
        <dbReference type="ARBA" id="ARBA00022723"/>
    </source>
</evidence>
<keyword evidence="3" id="KW-0378">Hydrolase</keyword>
<dbReference type="GO" id="GO:0016787">
    <property type="term" value="F:hydrolase activity"/>
    <property type="evidence" value="ECO:0007669"/>
    <property type="project" value="UniProtKB-KW"/>
</dbReference>
<comment type="caution">
    <text evidence="7">The sequence shown here is derived from an EMBL/GenBank/DDBJ whole genome shotgun (WGS) entry which is preliminary data.</text>
</comment>
<sequence>MENITRLSSRVVRVLGQNPGKFTLQGTNTYLVGSESPYTLIDTGEGKDEYIPLLETAIRSLCPLSPSSPVHVSDIILSHWHHDHTEGLPGILGLLSRLWKEQRPNAPFVPPRLHKFPVSSAPNSPFTTNKLDELLRNLEKGSFTPSPTGSALHNLHDGQELPVSTNDGDGRGMRIVHTPGHTTDSICILIPVNPKEQKHAPYALYTSDSVLGEGTAVFEDLSTYMSSLKSLVDLPRSIDPKLAFGELYPGHGPVVPEDKGVDLIETYIKHRMEREHQVVAVLSQPAPDPPEGTGDEATSRNGRWTIWGIVVSIYAKTYPRNLWLPACHSIGQHLRKLEVEGRVRCTGGEGVQSQWELVKEN</sequence>
<gene>
    <name evidence="7" type="ORF">CONPUDRAFT_98632</name>
</gene>
<comment type="similarity">
    <text evidence="1">Belongs to the metallo-beta-lactamase superfamily. Glyoxalase II family.</text>
</comment>
<keyword evidence="8" id="KW-1185">Reference proteome</keyword>